<accession>A0ACC2N6N2</accession>
<dbReference type="Proteomes" id="UP001239111">
    <property type="component" value="Chromosome 4"/>
</dbReference>
<keyword evidence="2" id="KW-1185">Reference proteome</keyword>
<sequence>MMILTEVEYVQRVFRDCSKIWAPVYYGTITGTRTSRQESASGANSTSVSAECFGVDATLVSGRGCEPTEPSLNPGAHCQRSENALDALLDELQTFSQPASQLSHVAAPPPPVPASRAPSMAEIGRKCSVDSVTGCLLPPNPPGTLRRLHSYPSGSDTDTSPPTGPKYAPRTGPPRPPTLERGHPTELLVPRRAPPPPPRTSSRSPLASPTSPRPPPRLPRQTPSNGLSEPPDEAAQREGPAGLSPPPSNSSSCESVDSQEGALAKRERQELLEQRHQELLRKQKALQEQYARLQQLQRNASTADGAANASPASPDALKKTGSESNLLAKIGLGTGPVPLALPSRGDSANETLGDTLEIGSANCSTTVSKVYETEIL</sequence>
<evidence type="ECO:0000313" key="1">
    <source>
        <dbReference type="EMBL" id="KAJ8666818.1"/>
    </source>
</evidence>
<protein>
    <submittedName>
        <fullName evidence="1">Uncharacterized protein</fullName>
    </submittedName>
</protein>
<organism evidence="1 2">
    <name type="scientific">Eretmocerus hayati</name>
    <dbReference type="NCBI Taxonomy" id="131215"/>
    <lineage>
        <taxon>Eukaryota</taxon>
        <taxon>Metazoa</taxon>
        <taxon>Ecdysozoa</taxon>
        <taxon>Arthropoda</taxon>
        <taxon>Hexapoda</taxon>
        <taxon>Insecta</taxon>
        <taxon>Pterygota</taxon>
        <taxon>Neoptera</taxon>
        <taxon>Endopterygota</taxon>
        <taxon>Hymenoptera</taxon>
        <taxon>Apocrita</taxon>
        <taxon>Proctotrupomorpha</taxon>
        <taxon>Chalcidoidea</taxon>
        <taxon>Aphelinidae</taxon>
        <taxon>Aphelininae</taxon>
        <taxon>Eretmocerus</taxon>
    </lineage>
</organism>
<reference evidence="1" key="1">
    <citation type="submission" date="2023-04" db="EMBL/GenBank/DDBJ databases">
        <title>A chromosome-level genome assembly of the parasitoid wasp Eretmocerus hayati.</title>
        <authorList>
            <person name="Zhong Y."/>
            <person name="Liu S."/>
            <person name="Liu Y."/>
        </authorList>
    </citation>
    <scope>NUCLEOTIDE SEQUENCE</scope>
    <source>
        <strain evidence="1">ZJU_SS_LIU_2023</strain>
    </source>
</reference>
<proteinExistence type="predicted"/>
<dbReference type="EMBL" id="CM056744">
    <property type="protein sequence ID" value="KAJ8666818.1"/>
    <property type="molecule type" value="Genomic_DNA"/>
</dbReference>
<evidence type="ECO:0000313" key="2">
    <source>
        <dbReference type="Proteomes" id="UP001239111"/>
    </source>
</evidence>
<name>A0ACC2N6N2_9HYME</name>
<comment type="caution">
    <text evidence="1">The sequence shown here is derived from an EMBL/GenBank/DDBJ whole genome shotgun (WGS) entry which is preliminary data.</text>
</comment>
<gene>
    <name evidence="1" type="ORF">QAD02_008480</name>
</gene>